<keyword evidence="3" id="KW-1185">Reference proteome</keyword>
<organism evidence="2 3">
    <name type="scientific">Rudanella paleaurantiibacter</name>
    <dbReference type="NCBI Taxonomy" id="2614655"/>
    <lineage>
        <taxon>Bacteria</taxon>
        <taxon>Pseudomonadati</taxon>
        <taxon>Bacteroidota</taxon>
        <taxon>Cytophagia</taxon>
        <taxon>Cytophagales</taxon>
        <taxon>Cytophagaceae</taxon>
        <taxon>Rudanella</taxon>
    </lineage>
</organism>
<feature type="chain" id="PRO_5029862554" evidence="1">
    <location>
        <begin position="25"/>
        <end position="368"/>
    </location>
</feature>
<dbReference type="EMBL" id="WELI01000001">
    <property type="protein sequence ID" value="KAB7733168.1"/>
    <property type="molecule type" value="Genomic_DNA"/>
</dbReference>
<evidence type="ECO:0000313" key="3">
    <source>
        <dbReference type="Proteomes" id="UP000488299"/>
    </source>
</evidence>
<dbReference type="RefSeq" id="WP_152123006.1">
    <property type="nucleotide sequence ID" value="NZ_WELI01000001.1"/>
</dbReference>
<proteinExistence type="predicted"/>
<protein>
    <submittedName>
        <fullName evidence="2">DUF4932 domain-containing protein</fullName>
    </submittedName>
</protein>
<evidence type="ECO:0000256" key="1">
    <source>
        <dbReference type="SAM" id="SignalP"/>
    </source>
</evidence>
<name>A0A7J5U5P9_9BACT</name>
<evidence type="ECO:0000313" key="2">
    <source>
        <dbReference type="EMBL" id="KAB7733168.1"/>
    </source>
</evidence>
<comment type="caution">
    <text evidence="2">The sequence shown here is derived from an EMBL/GenBank/DDBJ whole genome shotgun (WGS) entry which is preliminary data.</text>
</comment>
<dbReference type="InterPro" id="IPR032560">
    <property type="entry name" value="DUF4932"/>
</dbReference>
<accession>A0A7J5U5P9</accession>
<feature type="signal peptide" evidence="1">
    <location>
        <begin position="1"/>
        <end position="24"/>
    </location>
</feature>
<gene>
    <name evidence="2" type="ORF">F5984_04330</name>
</gene>
<dbReference type="Pfam" id="PF16286">
    <property type="entry name" value="DUF4932"/>
    <property type="match status" value="1"/>
</dbReference>
<sequence length="368" mass="42113">MPKATYLLMSLLLTAFLSTHSLWAQKQRIRVETDLGVELINALEVQNASEFLKDSLADPYLYRTTRLMRISYEFFAPFRQHPAVTRTHWMTEKIGTGVYLLPLFYEGFPRPRRHTPVSPEILQAIHPQADSAARLVDEYMLLVSAFYRDAGFARFQKQYQYVYTQALAQVERNLPPARFIPTMEAYYGARKTAYRLIINPFFKANWGMAWEVTTASGRVANQIAAPLGEQSVPSNRVMDAGFDNPEQIRNLSVHEFGHTFVNPLTALPAIAPTLAAHKNLFQPIPGQGQYSDWETSFNEHLVRAGEVRIALALGLPKVAQQLRTENANWMYLPFFEKQLTRYEANRKRYPTLASFLPDLIAELPTIPR</sequence>
<keyword evidence="1" id="KW-0732">Signal</keyword>
<reference evidence="2 3" key="1">
    <citation type="submission" date="2019-10" db="EMBL/GenBank/DDBJ databases">
        <title>Rudanella paleaurantiibacter sp. nov., isolated from sludge.</title>
        <authorList>
            <person name="Xu S.Q."/>
        </authorList>
    </citation>
    <scope>NUCLEOTIDE SEQUENCE [LARGE SCALE GENOMIC DNA]</scope>
    <source>
        <strain evidence="2 3">HX-22-17</strain>
    </source>
</reference>
<dbReference type="AlphaFoldDB" id="A0A7J5U5P9"/>
<dbReference type="Proteomes" id="UP000488299">
    <property type="component" value="Unassembled WGS sequence"/>
</dbReference>